<dbReference type="Proteomes" id="UP000887580">
    <property type="component" value="Unplaced"/>
</dbReference>
<protein>
    <submittedName>
        <fullName evidence="2">Dual specificity phosphatase catalytic domain-containing protein</fullName>
    </submittedName>
</protein>
<evidence type="ECO:0000313" key="2">
    <source>
        <dbReference type="WBParaSite" id="PS1159_v2.g24506.t1"/>
    </source>
</evidence>
<proteinExistence type="predicted"/>
<accession>A0AC35G887</accession>
<dbReference type="WBParaSite" id="PS1159_v2.g24506.t1">
    <property type="protein sequence ID" value="PS1159_v2.g24506.t1"/>
    <property type="gene ID" value="PS1159_v2.g24506"/>
</dbReference>
<name>A0AC35G887_9BILA</name>
<sequence length="88" mass="10081">MLSQDLLKNNLLDTALKYIENVLNSGKSILVHWPVFFSLKVLEFGVSRSVTIITAYLMKKHKWNPSEAILFIQINHPIASQINLLFVN</sequence>
<evidence type="ECO:0000313" key="1">
    <source>
        <dbReference type="Proteomes" id="UP000887580"/>
    </source>
</evidence>
<organism evidence="1 2">
    <name type="scientific">Panagrolaimus sp. PS1159</name>
    <dbReference type="NCBI Taxonomy" id="55785"/>
    <lineage>
        <taxon>Eukaryota</taxon>
        <taxon>Metazoa</taxon>
        <taxon>Ecdysozoa</taxon>
        <taxon>Nematoda</taxon>
        <taxon>Chromadorea</taxon>
        <taxon>Rhabditida</taxon>
        <taxon>Tylenchina</taxon>
        <taxon>Panagrolaimomorpha</taxon>
        <taxon>Panagrolaimoidea</taxon>
        <taxon>Panagrolaimidae</taxon>
        <taxon>Panagrolaimus</taxon>
    </lineage>
</organism>
<reference evidence="2" key="1">
    <citation type="submission" date="2022-11" db="UniProtKB">
        <authorList>
            <consortium name="WormBaseParasite"/>
        </authorList>
    </citation>
    <scope>IDENTIFICATION</scope>
</reference>